<gene>
    <name evidence="4" type="ORF">J8A68_000420</name>
</gene>
<dbReference type="OrthoDB" id="4013248at2759"/>
<dbReference type="AlphaFoldDB" id="A0A8J5V1V5"/>
<feature type="transmembrane region" description="Helical" evidence="1">
    <location>
        <begin position="218"/>
        <end position="238"/>
    </location>
</feature>
<dbReference type="GeneID" id="73467221"/>
<dbReference type="EMBL" id="JAGSYN010000044">
    <property type="protein sequence ID" value="KAG7665990.1"/>
    <property type="molecule type" value="Genomic_DNA"/>
</dbReference>
<dbReference type="InterPro" id="IPR009038">
    <property type="entry name" value="GOLD_dom"/>
</dbReference>
<evidence type="ECO:0000259" key="3">
    <source>
        <dbReference type="Pfam" id="PF01105"/>
    </source>
</evidence>
<feature type="chain" id="PRO_5035253938" description="GOLD domain-containing protein" evidence="2">
    <location>
        <begin position="25"/>
        <end position="248"/>
    </location>
</feature>
<keyword evidence="1" id="KW-1133">Transmembrane helix</keyword>
<dbReference type="RefSeq" id="XP_049266222.1">
    <property type="nucleotide sequence ID" value="XM_049408161.1"/>
</dbReference>
<evidence type="ECO:0000313" key="4">
    <source>
        <dbReference type="EMBL" id="KAG7665990.1"/>
    </source>
</evidence>
<evidence type="ECO:0000256" key="2">
    <source>
        <dbReference type="SAM" id="SignalP"/>
    </source>
</evidence>
<evidence type="ECO:0000313" key="5">
    <source>
        <dbReference type="Proteomes" id="UP000694255"/>
    </source>
</evidence>
<name>A0A8J5V1V5_9ASCO</name>
<protein>
    <recommendedName>
        <fullName evidence="3">GOLD domain-containing protein</fullName>
    </recommendedName>
</protein>
<organism evidence="4 5">
    <name type="scientific">[Candida] subhashii</name>
    <dbReference type="NCBI Taxonomy" id="561895"/>
    <lineage>
        <taxon>Eukaryota</taxon>
        <taxon>Fungi</taxon>
        <taxon>Dikarya</taxon>
        <taxon>Ascomycota</taxon>
        <taxon>Saccharomycotina</taxon>
        <taxon>Pichiomycetes</taxon>
        <taxon>Debaryomycetaceae</taxon>
        <taxon>Spathaspora</taxon>
    </lineage>
</organism>
<proteinExistence type="predicted"/>
<keyword evidence="5" id="KW-1185">Reference proteome</keyword>
<feature type="domain" description="GOLD" evidence="3">
    <location>
        <begin position="95"/>
        <end position="243"/>
    </location>
</feature>
<evidence type="ECO:0000256" key="1">
    <source>
        <dbReference type="SAM" id="Phobius"/>
    </source>
</evidence>
<dbReference type="Proteomes" id="UP000694255">
    <property type="component" value="Unassembled WGS sequence"/>
</dbReference>
<sequence length="248" mass="28817">MKSSYNIYKRFILLFLFMIHSVNCIGLTIPPIKDGHKKQLSSINNLENCVSYQTNVQDIILISIKSNEKITSQLLNLNIFDNLGNQLRKQKNIGSREIDLIITNVDNKLSSTPKDKRDESAKSIINIFELTVEVKQNIKTTDYNLYKKYFSNNKKGKQQQEEEEFTQESFDNSVGSVKQELKNIVENLHSSQSILQELMEVEYKLRDTNEEIYSDYTLIRIIIISCIILFGLTQVVYIKSYLKNKNLL</sequence>
<keyword evidence="1" id="KW-0812">Transmembrane</keyword>
<comment type="caution">
    <text evidence="4">The sequence shown here is derived from an EMBL/GenBank/DDBJ whole genome shotgun (WGS) entry which is preliminary data.</text>
</comment>
<keyword evidence="2" id="KW-0732">Signal</keyword>
<keyword evidence="1" id="KW-0472">Membrane</keyword>
<accession>A0A8J5V1V5</accession>
<dbReference type="Pfam" id="PF01105">
    <property type="entry name" value="EMP24_GP25L"/>
    <property type="match status" value="1"/>
</dbReference>
<reference evidence="4 5" key="1">
    <citation type="journal article" date="2021" name="DNA Res.">
        <title>Genome analysis of Candida subhashii reveals its hybrid nature and dual mitochondrial genome conformations.</title>
        <authorList>
            <person name="Mixao V."/>
            <person name="Hegedusova E."/>
            <person name="Saus E."/>
            <person name="Pryszcz L.P."/>
            <person name="Cillingova A."/>
            <person name="Nosek J."/>
            <person name="Gabaldon T."/>
        </authorList>
    </citation>
    <scope>NUCLEOTIDE SEQUENCE [LARGE SCALE GENOMIC DNA]</scope>
    <source>
        <strain evidence="4 5">CBS 10753</strain>
    </source>
</reference>
<feature type="signal peptide" evidence="2">
    <location>
        <begin position="1"/>
        <end position="24"/>
    </location>
</feature>